<dbReference type="Proteomes" id="UP000814033">
    <property type="component" value="Unassembled WGS sequence"/>
</dbReference>
<proteinExistence type="predicted"/>
<accession>A0ACB8RUN7</accession>
<sequence>MKTRRNSVTGYLAAAILVHAQLAAFGELTTAAGSRRGAIVHETTGHVEECMRRSIVGRGAGAQGSGTWLEPGLYARMLTSPLSWPQNHRIDRTRCSAR</sequence>
<protein>
    <submittedName>
        <fullName evidence="1">Uncharacterized protein</fullName>
    </submittedName>
</protein>
<evidence type="ECO:0000313" key="2">
    <source>
        <dbReference type="Proteomes" id="UP000814033"/>
    </source>
</evidence>
<reference evidence="1" key="2">
    <citation type="journal article" date="2022" name="New Phytol.">
        <title>Evolutionary transition to the ectomycorrhizal habit in the genomes of a hyperdiverse lineage of mushroom-forming fungi.</title>
        <authorList>
            <person name="Looney B."/>
            <person name="Miyauchi S."/>
            <person name="Morin E."/>
            <person name="Drula E."/>
            <person name="Courty P.E."/>
            <person name="Kohler A."/>
            <person name="Kuo A."/>
            <person name="LaButti K."/>
            <person name="Pangilinan J."/>
            <person name="Lipzen A."/>
            <person name="Riley R."/>
            <person name="Andreopoulos W."/>
            <person name="He G."/>
            <person name="Johnson J."/>
            <person name="Nolan M."/>
            <person name="Tritt A."/>
            <person name="Barry K.W."/>
            <person name="Grigoriev I.V."/>
            <person name="Nagy L.G."/>
            <person name="Hibbett D."/>
            <person name="Henrissat B."/>
            <person name="Matheny P.B."/>
            <person name="Labbe J."/>
            <person name="Martin F.M."/>
        </authorList>
    </citation>
    <scope>NUCLEOTIDE SEQUENCE</scope>
    <source>
        <strain evidence="1">FP105234-sp</strain>
    </source>
</reference>
<gene>
    <name evidence="1" type="ORF">FA95DRAFT_1152354</name>
</gene>
<comment type="caution">
    <text evidence="1">The sequence shown here is derived from an EMBL/GenBank/DDBJ whole genome shotgun (WGS) entry which is preliminary data.</text>
</comment>
<keyword evidence="2" id="KW-1185">Reference proteome</keyword>
<name>A0ACB8RUN7_9AGAM</name>
<organism evidence="1 2">
    <name type="scientific">Auriscalpium vulgare</name>
    <dbReference type="NCBI Taxonomy" id="40419"/>
    <lineage>
        <taxon>Eukaryota</taxon>
        <taxon>Fungi</taxon>
        <taxon>Dikarya</taxon>
        <taxon>Basidiomycota</taxon>
        <taxon>Agaricomycotina</taxon>
        <taxon>Agaricomycetes</taxon>
        <taxon>Russulales</taxon>
        <taxon>Auriscalpiaceae</taxon>
        <taxon>Auriscalpium</taxon>
    </lineage>
</organism>
<reference evidence="1" key="1">
    <citation type="submission" date="2021-02" db="EMBL/GenBank/DDBJ databases">
        <authorList>
            <consortium name="DOE Joint Genome Institute"/>
            <person name="Ahrendt S."/>
            <person name="Looney B.P."/>
            <person name="Miyauchi S."/>
            <person name="Morin E."/>
            <person name="Drula E."/>
            <person name="Courty P.E."/>
            <person name="Chicoki N."/>
            <person name="Fauchery L."/>
            <person name="Kohler A."/>
            <person name="Kuo A."/>
            <person name="Labutti K."/>
            <person name="Pangilinan J."/>
            <person name="Lipzen A."/>
            <person name="Riley R."/>
            <person name="Andreopoulos W."/>
            <person name="He G."/>
            <person name="Johnson J."/>
            <person name="Barry K.W."/>
            <person name="Grigoriev I.V."/>
            <person name="Nagy L."/>
            <person name="Hibbett D."/>
            <person name="Henrissat B."/>
            <person name="Matheny P.B."/>
            <person name="Labbe J."/>
            <person name="Martin F."/>
        </authorList>
    </citation>
    <scope>NUCLEOTIDE SEQUENCE</scope>
    <source>
        <strain evidence="1">FP105234-sp</strain>
    </source>
</reference>
<evidence type="ECO:0000313" key="1">
    <source>
        <dbReference type="EMBL" id="KAI0047861.1"/>
    </source>
</evidence>
<dbReference type="EMBL" id="MU275896">
    <property type="protein sequence ID" value="KAI0047861.1"/>
    <property type="molecule type" value="Genomic_DNA"/>
</dbReference>